<sequence>MCNVMPGNRSPTQESLKSLIYGSNIYLSPIHPSSKVAHKMFSSLRPYKLNFQEASRDRRLGTANEVDPAILKGHQKKCLEE</sequence>
<proteinExistence type="predicted"/>
<dbReference type="AlphaFoldDB" id="A0A3Q7EVT7"/>
<dbReference type="STRING" id="4081.A0A3Q7EVT7"/>
<dbReference type="PaxDb" id="4081-Solyc02g021380.1.1"/>
<dbReference type="InParanoid" id="A0A3Q7EVT7"/>
<reference evidence="1" key="1">
    <citation type="journal article" date="2012" name="Nature">
        <title>The tomato genome sequence provides insights into fleshy fruit evolution.</title>
        <authorList>
            <consortium name="Tomato Genome Consortium"/>
        </authorList>
    </citation>
    <scope>NUCLEOTIDE SEQUENCE [LARGE SCALE GENOMIC DNA]</scope>
    <source>
        <strain evidence="1">cv. Heinz 1706</strain>
    </source>
</reference>
<name>A0A3Q7EVT7_SOLLC</name>
<reference evidence="1" key="2">
    <citation type="submission" date="2019-01" db="UniProtKB">
        <authorList>
            <consortium name="EnsemblPlants"/>
        </authorList>
    </citation>
    <scope>IDENTIFICATION</scope>
    <source>
        <strain evidence="1">cv. Heinz 1706</strain>
    </source>
</reference>
<protein>
    <submittedName>
        <fullName evidence="1">Protein transport protein SEC23</fullName>
    </submittedName>
</protein>
<organism evidence="1">
    <name type="scientific">Solanum lycopersicum</name>
    <name type="common">Tomato</name>
    <name type="synonym">Lycopersicon esculentum</name>
    <dbReference type="NCBI Taxonomy" id="4081"/>
    <lineage>
        <taxon>Eukaryota</taxon>
        <taxon>Viridiplantae</taxon>
        <taxon>Streptophyta</taxon>
        <taxon>Embryophyta</taxon>
        <taxon>Tracheophyta</taxon>
        <taxon>Spermatophyta</taxon>
        <taxon>Magnoliopsida</taxon>
        <taxon>eudicotyledons</taxon>
        <taxon>Gunneridae</taxon>
        <taxon>Pentapetalae</taxon>
        <taxon>asterids</taxon>
        <taxon>lamiids</taxon>
        <taxon>Solanales</taxon>
        <taxon>Solanaceae</taxon>
        <taxon>Solanoideae</taxon>
        <taxon>Solaneae</taxon>
        <taxon>Solanum</taxon>
        <taxon>Solanum subgen. Lycopersicon</taxon>
    </lineage>
</organism>
<evidence type="ECO:0000313" key="2">
    <source>
        <dbReference type="Proteomes" id="UP000004994"/>
    </source>
</evidence>
<accession>A0A3Q7EVT7</accession>
<keyword evidence="2" id="KW-1185">Reference proteome</keyword>
<dbReference type="Gramene" id="Solyc02g021380.1.1">
    <property type="protein sequence ID" value="Solyc02g021380.1.1.1"/>
    <property type="gene ID" value="Solyc02g021380.1"/>
</dbReference>
<dbReference type="Proteomes" id="UP000004994">
    <property type="component" value="Chromosome 2"/>
</dbReference>
<evidence type="ECO:0000313" key="1">
    <source>
        <dbReference type="EnsemblPlants" id="Solyc02g021380.1.1.1"/>
    </source>
</evidence>
<dbReference type="EnsemblPlants" id="Solyc02g021380.1.1">
    <property type="protein sequence ID" value="Solyc02g021380.1.1.1"/>
    <property type="gene ID" value="Solyc02g021380.1"/>
</dbReference>